<organism evidence="11">
    <name type="scientific">Phaeodactylum tricornutum</name>
    <name type="common">Diatom</name>
    <dbReference type="NCBI Taxonomy" id="2850"/>
    <lineage>
        <taxon>Eukaryota</taxon>
        <taxon>Sar</taxon>
        <taxon>Stramenopiles</taxon>
        <taxon>Ochrophyta</taxon>
        <taxon>Bacillariophyta</taxon>
        <taxon>Bacillariophyceae</taxon>
        <taxon>Bacillariophycidae</taxon>
        <taxon>Naviculales</taxon>
        <taxon>Phaeodactylaceae</taxon>
        <taxon>Phaeodactylum</taxon>
    </lineage>
</organism>
<evidence type="ECO:0000256" key="9">
    <source>
        <dbReference type="ARBA" id="ARBA00048108"/>
    </source>
</evidence>
<dbReference type="GO" id="GO:0005524">
    <property type="term" value="F:ATP binding"/>
    <property type="evidence" value="ECO:0007669"/>
    <property type="project" value="UniProtKB-KW"/>
</dbReference>
<dbReference type="Gene3D" id="3.90.1490.10">
    <property type="entry name" value="putative n-type atp pyrophosphatase, domain 2"/>
    <property type="match status" value="1"/>
</dbReference>
<evidence type="ECO:0000256" key="4">
    <source>
        <dbReference type="ARBA" id="ARBA00022598"/>
    </source>
</evidence>
<keyword evidence="5" id="KW-0547">Nucleotide-binding</keyword>
<dbReference type="InterPro" id="IPR014729">
    <property type="entry name" value="Rossmann-like_a/b/a_fold"/>
</dbReference>
<dbReference type="InterPro" id="IPR030662">
    <property type="entry name" value="DPH6/MJ0570"/>
</dbReference>
<dbReference type="FunFam" id="3.90.1490.10:FF:000001">
    <property type="entry name" value="Diphthine--ammonia ligase"/>
    <property type="match status" value="1"/>
</dbReference>
<dbReference type="AlphaFoldDB" id="A0A8J9THQ4"/>
<dbReference type="Pfam" id="PF01902">
    <property type="entry name" value="Diphthami_syn_2"/>
    <property type="match status" value="1"/>
</dbReference>
<dbReference type="EC" id="6.3.1.14" evidence="2"/>
<dbReference type="SUPFAM" id="SSF52402">
    <property type="entry name" value="Adenine nucleotide alpha hydrolases-like"/>
    <property type="match status" value="1"/>
</dbReference>
<dbReference type="CDD" id="cd01994">
    <property type="entry name" value="AANH_PF0828-like"/>
    <property type="match status" value="1"/>
</dbReference>
<sequence length="227" mass="25257">MKFAALVSGGKDSLYSILECQRQGHELVACVHLGRPDDETEESFMYQTAASEVIKTLVEECLGVPLILHVRTGLSVNTALVYEATDHDEVEDLCLALQTTLARFPNIQGVSSGAILSTYQRTRVESVCSRLGLTSLSYLWRRAPQRELLARMIDDGIDAVLVKTAAPPGLMPRKHLGKTLAELQSHFHTLHNRFQFHICGEGGEYETLVLDCPFYKKRLVLDATEVI</sequence>
<dbReference type="InterPro" id="IPR002761">
    <property type="entry name" value="Diphthami_syn_dom"/>
</dbReference>
<feature type="domain" description="Diphthamide synthase" evidence="10">
    <location>
        <begin position="1"/>
        <end position="224"/>
    </location>
</feature>
<evidence type="ECO:0000256" key="1">
    <source>
        <dbReference type="ARBA" id="ARBA00005156"/>
    </source>
</evidence>
<name>A0A8J9THQ4_PHATR</name>
<evidence type="ECO:0000256" key="5">
    <source>
        <dbReference type="ARBA" id="ARBA00022741"/>
    </source>
</evidence>
<evidence type="ECO:0000256" key="7">
    <source>
        <dbReference type="ARBA" id="ARBA00029814"/>
    </source>
</evidence>
<evidence type="ECO:0000256" key="3">
    <source>
        <dbReference type="ARBA" id="ARBA00018426"/>
    </source>
</evidence>
<keyword evidence="4" id="KW-0436">Ligase</keyword>
<reference evidence="11" key="1">
    <citation type="submission" date="2022-02" db="EMBL/GenBank/DDBJ databases">
        <authorList>
            <person name="Giguere J D."/>
        </authorList>
    </citation>
    <scope>NUCLEOTIDE SEQUENCE</scope>
    <source>
        <strain evidence="11">CCAP 1055/1</strain>
    </source>
</reference>
<dbReference type="EMBL" id="OU594954">
    <property type="protein sequence ID" value="CAG9280325.1"/>
    <property type="molecule type" value="Genomic_DNA"/>
</dbReference>
<evidence type="ECO:0000313" key="11">
    <source>
        <dbReference type="EMBL" id="CAG9280325.1"/>
    </source>
</evidence>
<evidence type="ECO:0000256" key="6">
    <source>
        <dbReference type="ARBA" id="ARBA00022840"/>
    </source>
</evidence>
<dbReference type="PANTHER" id="PTHR12196:SF2">
    <property type="entry name" value="DIPHTHINE--AMMONIA LIGASE"/>
    <property type="match status" value="1"/>
</dbReference>
<dbReference type="FunFam" id="3.40.50.620:FF:000145">
    <property type="entry name" value="ATP-binding domain containing protein"/>
    <property type="match status" value="1"/>
</dbReference>
<evidence type="ECO:0000259" key="10">
    <source>
        <dbReference type="Pfam" id="PF01902"/>
    </source>
</evidence>
<evidence type="ECO:0000256" key="2">
    <source>
        <dbReference type="ARBA" id="ARBA00012089"/>
    </source>
</evidence>
<comment type="catalytic activity">
    <reaction evidence="9">
        <text>diphthine-[translation elongation factor 2] + NH4(+) + ATP = diphthamide-[translation elongation factor 2] + AMP + diphosphate + H(+)</text>
        <dbReference type="Rhea" id="RHEA:19753"/>
        <dbReference type="Rhea" id="RHEA-COMP:10172"/>
        <dbReference type="Rhea" id="RHEA-COMP:10174"/>
        <dbReference type="ChEBI" id="CHEBI:15378"/>
        <dbReference type="ChEBI" id="CHEBI:16692"/>
        <dbReference type="ChEBI" id="CHEBI:28938"/>
        <dbReference type="ChEBI" id="CHEBI:30616"/>
        <dbReference type="ChEBI" id="CHEBI:33019"/>
        <dbReference type="ChEBI" id="CHEBI:82696"/>
        <dbReference type="ChEBI" id="CHEBI:456215"/>
        <dbReference type="EC" id="6.3.1.14"/>
    </reaction>
</comment>
<gene>
    <name evidence="11" type="ORF">PTTT1_LOCUS12933</name>
</gene>
<feature type="non-terminal residue" evidence="11">
    <location>
        <position position="227"/>
    </location>
</feature>
<dbReference type="GO" id="GO:0017178">
    <property type="term" value="F:diphthine-ammonia ligase activity"/>
    <property type="evidence" value="ECO:0007669"/>
    <property type="project" value="UniProtKB-EC"/>
</dbReference>
<dbReference type="NCBIfam" id="TIGR00290">
    <property type="entry name" value="MJ0570_dom"/>
    <property type="match status" value="1"/>
</dbReference>
<dbReference type="Gene3D" id="3.40.50.620">
    <property type="entry name" value="HUPs"/>
    <property type="match status" value="1"/>
</dbReference>
<comment type="pathway">
    <text evidence="1">Protein modification; peptidyl-diphthamide biosynthesis.</text>
</comment>
<dbReference type="PANTHER" id="PTHR12196">
    <property type="entry name" value="DOMAIN OF UNKNOWN FUNCTION 71 DUF71 -CONTAINING PROTEIN"/>
    <property type="match status" value="1"/>
</dbReference>
<proteinExistence type="predicted"/>
<dbReference type="Proteomes" id="UP000836788">
    <property type="component" value="Chromosome 13"/>
</dbReference>
<evidence type="ECO:0000256" key="8">
    <source>
        <dbReference type="ARBA" id="ARBA00031552"/>
    </source>
</evidence>
<accession>A0A8J9THQ4</accession>
<keyword evidence="6" id="KW-0067">ATP-binding</keyword>
<dbReference type="GO" id="GO:0017183">
    <property type="term" value="P:protein histidyl modification to diphthamide"/>
    <property type="evidence" value="ECO:0007669"/>
    <property type="project" value="TreeGrafter"/>
</dbReference>
<protein>
    <recommendedName>
        <fullName evidence="3">Diphthine--ammonia ligase</fullName>
        <ecNumber evidence="2">6.3.1.14</ecNumber>
    </recommendedName>
    <alternativeName>
        <fullName evidence="7">Diphthamide synthase</fullName>
    </alternativeName>
    <alternativeName>
        <fullName evidence="8">Diphthamide synthetase</fullName>
    </alternativeName>
</protein>